<evidence type="ECO:0000256" key="6">
    <source>
        <dbReference type="ARBA" id="ARBA00023136"/>
    </source>
</evidence>
<feature type="transmembrane region" description="Helical" evidence="7">
    <location>
        <begin position="22"/>
        <end position="40"/>
    </location>
</feature>
<dbReference type="PATRIC" id="fig|665004.4.peg.3349"/>
<dbReference type="PANTHER" id="PTHR34584:SF1">
    <property type="entry name" value="NA(+)_H(+) ANTIPORTER SUBUNIT E1"/>
    <property type="match status" value="1"/>
</dbReference>
<evidence type="ECO:0000313" key="9">
    <source>
        <dbReference type="Proteomes" id="UP000074382"/>
    </source>
</evidence>
<evidence type="ECO:0000256" key="1">
    <source>
        <dbReference type="ARBA" id="ARBA00004651"/>
    </source>
</evidence>
<evidence type="ECO:0008006" key="10">
    <source>
        <dbReference type="Google" id="ProtNLM"/>
    </source>
</evidence>
<keyword evidence="6 7" id="KW-0472">Membrane</keyword>
<evidence type="ECO:0000256" key="3">
    <source>
        <dbReference type="ARBA" id="ARBA00022475"/>
    </source>
</evidence>
<dbReference type="InterPro" id="IPR002758">
    <property type="entry name" value="Cation_antiport_E"/>
</dbReference>
<dbReference type="GO" id="GO:0005886">
    <property type="term" value="C:plasma membrane"/>
    <property type="evidence" value="ECO:0007669"/>
    <property type="project" value="UniProtKB-SubCell"/>
</dbReference>
<comment type="caution">
    <text evidence="8">The sequence shown here is derived from an EMBL/GenBank/DDBJ whole genome shotgun (WGS) entry which is preliminary data.</text>
</comment>
<proteinExistence type="inferred from homology"/>
<dbReference type="EMBL" id="LGEM01000076">
    <property type="protein sequence ID" value="KUP96766.1"/>
    <property type="molecule type" value="Genomic_DNA"/>
</dbReference>
<dbReference type="NCBIfam" id="NF006521">
    <property type="entry name" value="PRK08965.1-5"/>
    <property type="match status" value="1"/>
</dbReference>
<dbReference type="Pfam" id="PF01899">
    <property type="entry name" value="MNHE"/>
    <property type="match status" value="1"/>
</dbReference>
<organism evidence="8 9">
    <name type="scientific">Thermobifida cellulosilytica TB100</name>
    <dbReference type="NCBI Taxonomy" id="665004"/>
    <lineage>
        <taxon>Bacteria</taxon>
        <taxon>Bacillati</taxon>
        <taxon>Actinomycetota</taxon>
        <taxon>Actinomycetes</taxon>
        <taxon>Streptosporangiales</taxon>
        <taxon>Nocardiopsidaceae</taxon>
        <taxon>Thermobifida</taxon>
    </lineage>
</organism>
<dbReference type="GO" id="GO:0008324">
    <property type="term" value="F:monoatomic cation transmembrane transporter activity"/>
    <property type="evidence" value="ECO:0007669"/>
    <property type="project" value="InterPro"/>
</dbReference>
<keyword evidence="4 7" id="KW-0812">Transmembrane</keyword>
<gene>
    <name evidence="8" type="ORF">AC529_10595</name>
</gene>
<keyword evidence="9" id="KW-1185">Reference proteome</keyword>
<dbReference type="PANTHER" id="PTHR34584">
    <property type="entry name" value="NA(+)/H(+) ANTIPORTER SUBUNIT E1"/>
    <property type="match status" value="1"/>
</dbReference>
<feature type="transmembrane region" description="Helical" evidence="7">
    <location>
        <begin position="122"/>
        <end position="140"/>
    </location>
</feature>
<dbReference type="OrthoDB" id="3536063at2"/>
<keyword evidence="3" id="KW-1003">Cell membrane</keyword>
<dbReference type="Proteomes" id="UP000074382">
    <property type="component" value="Unassembled WGS sequence"/>
</dbReference>
<evidence type="ECO:0000256" key="5">
    <source>
        <dbReference type="ARBA" id="ARBA00022989"/>
    </source>
</evidence>
<evidence type="ECO:0000256" key="2">
    <source>
        <dbReference type="ARBA" id="ARBA00006228"/>
    </source>
</evidence>
<protein>
    <recommendedName>
        <fullName evidence="10">Cation:proton antiporter</fullName>
    </recommendedName>
</protein>
<evidence type="ECO:0000313" key="8">
    <source>
        <dbReference type="EMBL" id="KUP96766.1"/>
    </source>
</evidence>
<evidence type="ECO:0000256" key="4">
    <source>
        <dbReference type="ARBA" id="ARBA00022692"/>
    </source>
</evidence>
<dbReference type="AlphaFoldDB" id="A0A147KHK6"/>
<sequence length="220" mass="23684">MTESPGTSASAVPAARVWWRRLAARLPTVAWLTAMWVVLWGDPSPGTVVAGAAVAALCYSAARLPHIPVRLGFRPLHALRLAARVAYDMLVSSLRVAFHGVWRPRRTNGAIVAVPMRTDSDFLLAILSALLSMVTGTLVIELNRNQRVVYVHGLPVNDAGAVRGLRAQVRRTEELLVRAFGTAEDLEIFERLAGLPEEAEAAAAAAAGRAAGEHTRREGE</sequence>
<dbReference type="STRING" id="665004.AC529_10595"/>
<reference evidence="9" key="1">
    <citation type="journal article" date="2017" name="Acta Aliment.">
        <title>Plant polysaccharide degrading enzyme system of Thermpbifida cellulosilytica TB100 revealed by de novo genome project data.</title>
        <authorList>
            <person name="Toth A."/>
            <person name="Baka E."/>
            <person name="Luzics S."/>
            <person name="Bata-Vidacs I."/>
            <person name="Nagy I."/>
            <person name="Balint B."/>
            <person name="Herceg R."/>
            <person name="Olasz F."/>
            <person name="Wilk T."/>
            <person name="Nagy T."/>
            <person name="Kriszt B."/>
            <person name="Nagy I."/>
            <person name="Kukolya J."/>
        </authorList>
    </citation>
    <scope>NUCLEOTIDE SEQUENCE [LARGE SCALE GENOMIC DNA]</scope>
    <source>
        <strain evidence="9">TB100</strain>
    </source>
</reference>
<keyword evidence="5 7" id="KW-1133">Transmembrane helix</keyword>
<evidence type="ECO:0000256" key="7">
    <source>
        <dbReference type="SAM" id="Phobius"/>
    </source>
</evidence>
<comment type="subcellular location">
    <subcellularLocation>
        <location evidence="1">Cell membrane</location>
        <topology evidence="1">Multi-pass membrane protein</topology>
    </subcellularLocation>
</comment>
<comment type="similarity">
    <text evidence="2">Belongs to the CPA3 antiporters (TC 2.A.63) subunit E family.</text>
</comment>
<accession>A0A147KHK6</accession>
<name>A0A147KHK6_THECS</name>
<dbReference type="RefSeq" id="WP_068757853.1">
    <property type="nucleotide sequence ID" value="NZ_KQ950184.1"/>
</dbReference>